<comment type="caution">
    <text evidence="1">The sequence shown here is derived from an EMBL/GenBank/DDBJ whole genome shotgun (WGS) entry which is preliminary data.</text>
</comment>
<protein>
    <submittedName>
        <fullName evidence="1">Uncharacterized protein</fullName>
    </submittedName>
</protein>
<evidence type="ECO:0000313" key="1">
    <source>
        <dbReference type="EMBL" id="KAK9119680.1"/>
    </source>
</evidence>
<dbReference type="AlphaFoldDB" id="A0AAP0NVZ2"/>
<dbReference type="Proteomes" id="UP001419268">
    <property type="component" value="Unassembled WGS sequence"/>
</dbReference>
<dbReference type="EMBL" id="JBBNAG010000007">
    <property type="protein sequence ID" value="KAK9119680.1"/>
    <property type="molecule type" value="Genomic_DNA"/>
</dbReference>
<gene>
    <name evidence="1" type="ORF">Scep_017773</name>
</gene>
<evidence type="ECO:0000313" key="2">
    <source>
        <dbReference type="Proteomes" id="UP001419268"/>
    </source>
</evidence>
<sequence length="54" mass="6423">MEFPVIKFQLCTKSWKQVVSKEENSLMHNLINEVDRILKPRFSFSTRPRKRTGA</sequence>
<reference evidence="1 2" key="1">
    <citation type="submission" date="2024-01" db="EMBL/GenBank/DDBJ databases">
        <title>Genome assemblies of Stephania.</title>
        <authorList>
            <person name="Yang L."/>
        </authorList>
    </citation>
    <scope>NUCLEOTIDE SEQUENCE [LARGE SCALE GENOMIC DNA]</scope>
    <source>
        <strain evidence="1">JXDWG</strain>
        <tissue evidence="1">Leaf</tissue>
    </source>
</reference>
<accession>A0AAP0NVZ2</accession>
<keyword evidence="2" id="KW-1185">Reference proteome</keyword>
<proteinExistence type="predicted"/>
<name>A0AAP0NVZ2_9MAGN</name>
<organism evidence="1 2">
    <name type="scientific">Stephania cephalantha</name>
    <dbReference type="NCBI Taxonomy" id="152367"/>
    <lineage>
        <taxon>Eukaryota</taxon>
        <taxon>Viridiplantae</taxon>
        <taxon>Streptophyta</taxon>
        <taxon>Embryophyta</taxon>
        <taxon>Tracheophyta</taxon>
        <taxon>Spermatophyta</taxon>
        <taxon>Magnoliopsida</taxon>
        <taxon>Ranunculales</taxon>
        <taxon>Menispermaceae</taxon>
        <taxon>Menispermoideae</taxon>
        <taxon>Cissampelideae</taxon>
        <taxon>Stephania</taxon>
    </lineage>
</organism>